<feature type="non-terminal residue" evidence="2">
    <location>
        <position position="315"/>
    </location>
</feature>
<dbReference type="AlphaFoldDB" id="A0A6J4NKD0"/>
<accession>A0A6J4NKD0</accession>
<feature type="compositionally biased region" description="Basic and acidic residues" evidence="1">
    <location>
        <begin position="99"/>
        <end position="110"/>
    </location>
</feature>
<proteinExistence type="predicted"/>
<name>A0A6J4NKD0_9ACTN</name>
<feature type="region of interest" description="Disordered" evidence="1">
    <location>
        <begin position="176"/>
        <end position="295"/>
    </location>
</feature>
<reference evidence="2" key="1">
    <citation type="submission" date="2020-02" db="EMBL/GenBank/DDBJ databases">
        <authorList>
            <person name="Meier V. D."/>
        </authorList>
    </citation>
    <scope>NUCLEOTIDE SEQUENCE</scope>
    <source>
        <strain evidence="2">AVDCRST_MAG01</strain>
    </source>
</reference>
<feature type="compositionally biased region" description="Basic and acidic residues" evidence="1">
    <location>
        <begin position="53"/>
        <end position="62"/>
    </location>
</feature>
<dbReference type="EC" id="2.3.1.180" evidence="2"/>
<keyword evidence="2" id="KW-0012">Acyltransferase</keyword>
<feature type="non-terminal residue" evidence="2">
    <location>
        <position position="1"/>
    </location>
</feature>
<organism evidence="2">
    <name type="scientific">uncultured Rubrobacteraceae bacterium</name>
    <dbReference type="NCBI Taxonomy" id="349277"/>
    <lineage>
        <taxon>Bacteria</taxon>
        <taxon>Bacillati</taxon>
        <taxon>Actinomycetota</taxon>
        <taxon>Rubrobacteria</taxon>
        <taxon>Rubrobacterales</taxon>
        <taxon>Rubrobacteraceae</taxon>
        <taxon>environmental samples</taxon>
    </lineage>
</organism>
<gene>
    <name evidence="2" type="ORF">AVDCRST_MAG01-01-364</name>
</gene>
<feature type="compositionally biased region" description="Basic and acidic residues" evidence="1">
    <location>
        <begin position="9"/>
        <end position="24"/>
    </location>
</feature>
<feature type="compositionally biased region" description="Basic residues" evidence="1">
    <location>
        <begin position="63"/>
        <end position="73"/>
    </location>
</feature>
<keyword evidence="2" id="KW-0808">Transferase</keyword>
<feature type="compositionally biased region" description="Basic and acidic residues" evidence="1">
    <location>
        <begin position="256"/>
        <end position="277"/>
    </location>
</feature>
<feature type="compositionally biased region" description="Basic residues" evidence="1">
    <location>
        <begin position="41"/>
        <end position="52"/>
    </location>
</feature>
<feature type="compositionally biased region" description="Basic residues" evidence="1">
    <location>
        <begin position="176"/>
        <end position="198"/>
    </location>
</feature>
<dbReference type="GO" id="GO:0033818">
    <property type="term" value="F:beta-ketoacyl-acyl-carrier-protein synthase III activity"/>
    <property type="evidence" value="ECO:0007669"/>
    <property type="project" value="UniProtKB-EC"/>
</dbReference>
<dbReference type="EMBL" id="CADCUW010000054">
    <property type="protein sequence ID" value="CAA9388273.1"/>
    <property type="molecule type" value="Genomic_DNA"/>
</dbReference>
<evidence type="ECO:0000313" key="2">
    <source>
        <dbReference type="EMBL" id="CAA9388273.1"/>
    </source>
</evidence>
<sequence length="315" mass="37107">ERRACGQDLGRRARAREPGRDQRGPRSRTRHDRRVDLDPHRHPRASLRRRGRELRDPRDPGRPKRRGARLHRRWLHRPRRLRYVDGTGVYAFRGLPGGGERRGRGRRSDGPRGGVLGLLLCGLRRNRHGPIRPGEPRPPHRRRRDEHDRRPVRPLHGRPLRRRRWRRHPRRWRRRVGLCGPHTRRRRQGRPPRPRRPAGRPEQALPERPRGLQVRRPHPPRDVREAPLPQRPHSRRRPVRHPTPGKCTHNTIGGEEDGHPGGADRDQPGQVREHVGGEHPALLPGHLRQDGARKVRGHRRFRFRPHVGREPVQDL</sequence>
<evidence type="ECO:0000256" key="1">
    <source>
        <dbReference type="SAM" id="MobiDB-lite"/>
    </source>
</evidence>
<feature type="region of interest" description="Disordered" evidence="1">
    <location>
        <begin position="1"/>
        <end position="73"/>
    </location>
</feature>
<feature type="region of interest" description="Disordered" evidence="1">
    <location>
        <begin position="93"/>
        <end position="162"/>
    </location>
</feature>
<feature type="compositionally biased region" description="Basic residues" evidence="1">
    <location>
        <begin position="152"/>
        <end position="162"/>
    </location>
</feature>
<protein>
    <submittedName>
        <fullName evidence="2">3-oxoacyl-[acyl-carrier-protein] synthase, KASIII</fullName>
        <ecNumber evidence="2">2.3.1.180</ecNumber>
    </submittedName>
</protein>